<evidence type="ECO:0000256" key="1">
    <source>
        <dbReference type="SAM" id="Phobius"/>
    </source>
</evidence>
<keyword evidence="1" id="KW-1133">Transmembrane helix</keyword>
<evidence type="ECO:0000313" key="2">
    <source>
        <dbReference type="EMBL" id="MCG2615188.1"/>
    </source>
</evidence>
<dbReference type="PANTHER" id="PTHR34821">
    <property type="entry name" value="INNER MEMBRANE PROTEIN YDCZ"/>
    <property type="match status" value="1"/>
</dbReference>
<feature type="transmembrane region" description="Helical" evidence="1">
    <location>
        <begin position="36"/>
        <end position="55"/>
    </location>
</feature>
<dbReference type="EMBL" id="JAKLTR010000007">
    <property type="protein sequence ID" value="MCG2615188.1"/>
    <property type="molecule type" value="Genomic_DNA"/>
</dbReference>
<feature type="transmembrane region" description="Helical" evidence="1">
    <location>
        <begin position="67"/>
        <end position="89"/>
    </location>
</feature>
<name>A0ABS9KS88_9BACT</name>
<accession>A0ABS9KS88</accession>
<dbReference type="RefSeq" id="WP_237872314.1">
    <property type="nucleotide sequence ID" value="NZ_JAKLTR010000007.1"/>
</dbReference>
<proteinExistence type="predicted"/>
<organism evidence="2 3">
    <name type="scientific">Terrimonas ginsenosidimutans</name>
    <dbReference type="NCBI Taxonomy" id="2908004"/>
    <lineage>
        <taxon>Bacteria</taxon>
        <taxon>Pseudomonadati</taxon>
        <taxon>Bacteroidota</taxon>
        <taxon>Chitinophagia</taxon>
        <taxon>Chitinophagales</taxon>
        <taxon>Chitinophagaceae</taxon>
        <taxon>Terrimonas</taxon>
    </lineage>
</organism>
<protein>
    <submittedName>
        <fullName evidence="2">DMT family transporter</fullName>
    </submittedName>
</protein>
<gene>
    <name evidence="2" type="ORF">LZZ85_12885</name>
</gene>
<keyword evidence="3" id="KW-1185">Reference proteome</keyword>
<dbReference type="Pfam" id="PF04657">
    <property type="entry name" value="DMT_YdcZ"/>
    <property type="match status" value="1"/>
</dbReference>
<comment type="caution">
    <text evidence="2">The sequence shown here is derived from an EMBL/GenBank/DDBJ whole genome shotgun (WGS) entry which is preliminary data.</text>
</comment>
<keyword evidence="1" id="KW-0472">Membrane</keyword>
<feature type="transmembrane region" description="Helical" evidence="1">
    <location>
        <begin position="127"/>
        <end position="144"/>
    </location>
</feature>
<sequence length="146" mass="15991">MKTLWIFLAFISGMLLPIQAGVNIRLGKSIDSPLYASMLSFFVGAVSLLLYVLITKQEVTWVGIKTAPGYAWLGGALGAFFVTITMLAFPRIGPALTFGLVVAGQMVIAVIFDHFKILVAEQHSINIWRMAGMFLIIIGVIIIQKF</sequence>
<reference evidence="2" key="1">
    <citation type="submission" date="2022-01" db="EMBL/GenBank/DDBJ databases">
        <authorList>
            <person name="Jo J.-H."/>
            <person name="Im W.-T."/>
        </authorList>
    </citation>
    <scope>NUCLEOTIDE SEQUENCE</scope>
    <source>
        <strain evidence="2">NA20</strain>
    </source>
</reference>
<feature type="transmembrane region" description="Helical" evidence="1">
    <location>
        <begin position="95"/>
        <end position="115"/>
    </location>
</feature>
<evidence type="ECO:0000313" key="3">
    <source>
        <dbReference type="Proteomes" id="UP001165367"/>
    </source>
</evidence>
<dbReference type="PANTHER" id="PTHR34821:SF2">
    <property type="entry name" value="INNER MEMBRANE PROTEIN YDCZ"/>
    <property type="match status" value="1"/>
</dbReference>
<dbReference type="Proteomes" id="UP001165367">
    <property type="component" value="Unassembled WGS sequence"/>
</dbReference>
<keyword evidence="1" id="KW-0812">Transmembrane</keyword>
<dbReference type="InterPro" id="IPR006750">
    <property type="entry name" value="YdcZ"/>
</dbReference>